<accession>A0A1M4UXS6</accession>
<keyword evidence="7" id="KW-1185">Reference proteome</keyword>
<dbReference type="STRING" id="1533.SAMN05443638_10652"/>
<evidence type="ECO:0000259" key="5">
    <source>
        <dbReference type="Pfam" id="PF13476"/>
    </source>
</evidence>
<evidence type="ECO:0000256" key="3">
    <source>
        <dbReference type="ARBA" id="ARBA00013368"/>
    </source>
</evidence>
<reference evidence="6 7" key="1">
    <citation type="submission" date="2016-11" db="EMBL/GenBank/DDBJ databases">
        <authorList>
            <person name="Jaros S."/>
            <person name="Januszkiewicz K."/>
            <person name="Wedrychowicz H."/>
        </authorList>
    </citation>
    <scope>NUCLEOTIDE SEQUENCE [LARGE SCALE GENOMIC DNA]</scope>
    <source>
        <strain evidence="6 7">DSM 2631</strain>
    </source>
</reference>
<dbReference type="Gene3D" id="3.40.50.300">
    <property type="entry name" value="P-loop containing nucleotide triphosphate hydrolases"/>
    <property type="match status" value="1"/>
</dbReference>
<proteinExistence type="inferred from homology"/>
<dbReference type="Proteomes" id="UP000184035">
    <property type="component" value="Unassembled WGS sequence"/>
</dbReference>
<feature type="coiled-coil region" evidence="4">
    <location>
        <begin position="406"/>
        <end position="447"/>
    </location>
</feature>
<protein>
    <recommendedName>
        <fullName evidence="3">Nuclease SbcCD subunit C</fullName>
    </recommendedName>
</protein>
<dbReference type="RefSeq" id="WP_072893952.1">
    <property type="nucleotide sequence ID" value="NZ_FQVM01000006.1"/>
</dbReference>
<evidence type="ECO:0000256" key="4">
    <source>
        <dbReference type="SAM" id="Coils"/>
    </source>
</evidence>
<keyword evidence="4" id="KW-0175">Coiled coil</keyword>
<dbReference type="GO" id="GO:0016887">
    <property type="term" value="F:ATP hydrolysis activity"/>
    <property type="evidence" value="ECO:0007669"/>
    <property type="project" value="InterPro"/>
</dbReference>
<evidence type="ECO:0000256" key="2">
    <source>
        <dbReference type="ARBA" id="ARBA00011322"/>
    </source>
</evidence>
<dbReference type="InterPro" id="IPR038729">
    <property type="entry name" value="Rad50/SbcC_AAA"/>
</dbReference>
<dbReference type="AlphaFoldDB" id="A0A1M4UXS6"/>
<comment type="similarity">
    <text evidence="1">Belongs to the SMC family. SbcC subfamily.</text>
</comment>
<dbReference type="SUPFAM" id="SSF52540">
    <property type="entry name" value="P-loop containing nucleoside triphosphate hydrolases"/>
    <property type="match status" value="1"/>
</dbReference>
<dbReference type="PANTHER" id="PTHR32114:SF2">
    <property type="entry name" value="ABC TRANSPORTER ABCH.3"/>
    <property type="match status" value="1"/>
</dbReference>
<sequence length="649" mass="75523">MSKNIFIKSLELKNFKGMKSFSVDFSNITNIYGDNGTGKTTIVDAFTWLLFDKDSKDRTSFEIKTLDKNGEVLHGLDHEVIGVLNIDGKDIKLSKIYKEKWTKKRGEADKQLTGHETLYSMDEVPVKKKEYQETINKIIDENLFKLITNPLYFSANMKWQDRRNVLLNIIGDISNDKVINYRSNLKPLEKLLDDKDINTLKKSVQAKKKKLNEEIKAIPIRIDEASNSIKNDIDFEALDFKRKGIISGIKGLEEQLIDGSKVRDELLKEKDKLYSLKSKLRDIEYKASMESDKPKRKLESNLNTLKLNIKKLEYYINSLNTDKSNIEYDIQKYKKLSDDERNKWFEENKEVFKFDESSCVCPTCKRAFDEEKIQHIKQDLQENFNSNKAKTLKEIQVKGKGYTDLLNKYKEKLEEVNFQIKVSNHELNDLRISEERLQEQIDNFKSINPLINNQEYEDLKAEIVELENKLQQPDTINNQVQELKERKSKLEFELEEITKQLGHKEQNEELKNRIESLKEEERSLSNTFAELEGQEFLCEEFIKTKVELLESSINSKFKYVTFKLFDVQVNSGINESCEALIDGVPFSNANSASQINAGLDIINTLCKHYNVQAPIFIDNRESINEIIDTDSQIINLIVSKDKNLKVEVM</sequence>
<dbReference type="GO" id="GO:0006302">
    <property type="term" value="P:double-strand break repair"/>
    <property type="evidence" value="ECO:0007669"/>
    <property type="project" value="InterPro"/>
</dbReference>
<evidence type="ECO:0000256" key="1">
    <source>
        <dbReference type="ARBA" id="ARBA00006930"/>
    </source>
</evidence>
<dbReference type="EMBL" id="FQVM01000006">
    <property type="protein sequence ID" value="SHE61541.1"/>
    <property type="molecule type" value="Genomic_DNA"/>
</dbReference>
<dbReference type="PANTHER" id="PTHR32114">
    <property type="entry name" value="ABC TRANSPORTER ABCH.3"/>
    <property type="match status" value="1"/>
</dbReference>
<dbReference type="InterPro" id="IPR027417">
    <property type="entry name" value="P-loop_NTPase"/>
</dbReference>
<dbReference type="OrthoDB" id="1698838at2"/>
<organism evidence="6 7">
    <name type="scientific">Clostridium fallax</name>
    <dbReference type="NCBI Taxonomy" id="1533"/>
    <lineage>
        <taxon>Bacteria</taxon>
        <taxon>Bacillati</taxon>
        <taxon>Bacillota</taxon>
        <taxon>Clostridia</taxon>
        <taxon>Eubacteriales</taxon>
        <taxon>Clostridiaceae</taxon>
        <taxon>Clostridium</taxon>
    </lineage>
</organism>
<feature type="coiled-coil region" evidence="4">
    <location>
        <begin position="480"/>
        <end position="534"/>
    </location>
</feature>
<dbReference type="Pfam" id="PF13476">
    <property type="entry name" value="AAA_23"/>
    <property type="match status" value="1"/>
</dbReference>
<evidence type="ECO:0000313" key="6">
    <source>
        <dbReference type="EMBL" id="SHE61541.1"/>
    </source>
</evidence>
<feature type="domain" description="Rad50/SbcC-type AAA" evidence="5">
    <location>
        <begin position="9"/>
        <end position="219"/>
    </location>
</feature>
<evidence type="ECO:0000313" key="7">
    <source>
        <dbReference type="Proteomes" id="UP000184035"/>
    </source>
</evidence>
<comment type="subunit">
    <text evidence="2">Heterodimer of SbcC and SbcD.</text>
</comment>
<name>A0A1M4UXS6_9CLOT</name>
<gene>
    <name evidence="6" type="ORF">SAMN05443638_10652</name>
</gene>